<dbReference type="OrthoDB" id="258392at2759"/>
<dbReference type="SUPFAM" id="SSF53254">
    <property type="entry name" value="Phosphoglycerate mutase-like"/>
    <property type="match status" value="1"/>
</dbReference>
<dbReference type="InterPro" id="IPR029033">
    <property type="entry name" value="His_PPase_superfam"/>
</dbReference>
<reference evidence="1 2" key="2">
    <citation type="submission" date="2018-08" db="EMBL/GenBank/DDBJ databases">
        <authorList>
            <person name="Laetsch R D."/>
            <person name="Stevens L."/>
            <person name="Kumar S."/>
            <person name="Blaxter L. M."/>
        </authorList>
    </citation>
    <scope>NUCLEOTIDE SEQUENCE [LARGE SCALE GENOMIC DNA]</scope>
</reference>
<proteinExistence type="predicted"/>
<reference evidence="3" key="1">
    <citation type="submission" date="2016-06" db="UniProtKB">
        <authorList>
            <consortium name="WormBaseParasite"/>
        </authorList>
    </citation>
    <scope>IDENTIFICATION</scope>
</reference>
<evidence type="ECO:0000313" key="1">
    <source>
        <dbReference type="EMBL" id="VDK65958.1"/>
    </source>
</evidence>
<name>A0A182E2T0_ONCOC</name>
<dbReference type="Gene3D" id="3.40.50.1240">
    <property type="entry name" value="Phosphoglycerate mutase-like"/>
    <property type="match status" value="1"/>
</dbReference>
<organism evidence="3">
    <name type="scientific">Onchocerca ochengi</name>
    <name type="common">Filarial nematode worm</name>
    <dbReference type="NCBI Taxonomy" id="42157"/>
    <lineage>
        <taxon>Eukaryota</taxon>
        <taxon>Metazoa</taxon>
        <taxon>Ecdysozoa</taxon>
        <taxon>Nematoda</taxon>
        <taxon>Chromadorea</taxon>
        <taxon>Rhabditida</taxon>
        <taxon>Spirurina</taxon>
        <taxon>Spiruromorpha</taxon>
        <taxon>Filarioidea</taxon>
        <taxon>Onchocercidae</taxon>
        <taxon>Onchocerca</taxon>
    </lineage>
</organism>
<sequence>MYALGVGNNLLIPYASCAIMEIYKKTNNHTTVKFFYKNGTTVYQLALPGCPSVDNCTITQVAKAVSGRTVRSLQQLNEICSSASSGYIATGFLTIGYFNTPSVAAMLYLIYQIFVSKL</sequence>
<gene>
    <name evidence="1" type="ORF">NOO_LOCUS2282</name>
</gene>
<dbReference type="STRING" id="42157.A0A182E2T0"/>
<protein>
    <submittedName>
        <fullName evidence="3">LysM domain-containing protein</fullName>
    </submittedName>
</protein>
<keyword evidence="2" id="KW-1185">Reference proteome</keyword>
<dbReference type="Proteomes" id="UP000271087">
    <property type="component" value="Unassembled WGS sequence"/>
</dbReference>
<accession>A0A182E2T0</accession>
<dbReference type="EMBL" id="UYRW01000345">
    <property type="protein sequence ID" value="VDK65958.1"/>
    <property type="molecule type" value="Genomic_DNA"/>
</dbReference>
<evidence type="ECO:0000313" key="2">
    <source>
        <dbReference type="Proteomes" id="UP000271087"/>
    </source>
</evidence>
<evidence type="ECO:0000313" key="3">
    <source>
        <dbReference type="WBParaSite" id="nOo.2.0.1.t02282-RA"/>
    </source>
</evidence>
<dbReference type="WBParaSite" id="nOo.2.0.1.t02282-RA">
    <property type="protein sequence ID" value="nOo.2.0.1.t02282-RA"/>
    <property type="gene ID" value="nOo.2.0.1.g02282"/>
</dbReference>
<dbReference type="AlphaFoldDB" id="A0A182E2T0"/>
<dbReference type="GO" id="GO:0016791">
    <property type="term" value="F:phosphatase activity"/>
    <property type="evidence" value="ECO:0007669"/>
    <property type="project" value="UniProtKB-ARBA"/>
</dbReference>